<evidence type="ECO:0000256" key="6">
    <source>
        <dbReference type="ARBA" id="ARBA00048348"/>
    </source>
</evidence>
<dbReference type="EMBL" id="RAWE01000015">
    <property type="protein sequence ID" value="RKH05810.1"/>
    <property type="molecule type" value="Genomic_DNA"/>
</dbReference>
<comment type="similarity">
    <text evidence="1">Belongs to the alpha-carbonic anhydrase family.</text>
</comment>
<evidence type="ECO:0000256" key="2">
    <source>
        <dbReference type="ARBA" id="ARBA00012925"/>
    </source>
</evidence>
<dbReference type="SUPFAM" id="SSF51069">
    <property type="entry name" value="Carbonic anhydrase"/>
    <property type="match status" value="1"/>
</dbReference>
<evidence type="ECO:0000313" key="10">
    <source>
        <dbReference type="EMBL" id="RKH05810.1"/>
    </source>
</evidence>
<organism evidence="10 11">
    <name type="scientific">Corallococcus carmarthensis</name>
    <dbReference type="NCBI Taxonomy" id="2316728"/>
    <lineage>
        <taxon>Bacteria</taxon>
        <taxon>Pseudomonadati</taxon>
        <taxon>Myxococcota</taxon>
        <taxon>Myxococcia</taxon>
        <taxon>Myxococcales</taxon>
        <taxon>Cystobacterineae</taxon>
        <taxon>Myxococcaceae</taxon>
        <taxon>Corallococcus</taxon>
    </lineage>
</organism>
<dbReference type="GO" id="GO:0004089">
    <property type="term" value="F:carbonate dehydratase activity"/>
    <property type="evidence" value="ECO:0007669"/>
    <property type="project" value="UniProtKB-EC"/>
</dbReference>
<gene>
    <name evidence="10" type="ORF">D7X32_06875</name>
</gene>
<dbReference type="InterPro" id="IPR041891">
    <property type="entry name" value="Alpha_CA_prokaryot-like"/>
</dbReference>
<dbReference type="InterPro" id="IPR036398">
    <property type="entry name" value="CA_dom_sf"/>
</dbReference>
<accession>A0A3A8KCX4</accession>
<comment type="catalytic activity">
    <reaction evidence="6">
        <text>hydrogencarbonate + H(+) = CO2 + H2O</text>
        <dbReference type="Rhea" id="RHEA:10748"/>
        <dbReference type="ChEBI" id="CHEBI:15377"/>
        <dbReference type="ChEBI" id="CHEBI:15378"/>
        <dbReference type="ChEBI" id="CHEBI:16526"/>
        <dbReference type="ChEBI" id="CHEBI:17544"/>
        <dbReference type="EC" id="4.2.1.1"/>
    </reaction>
</comment>
<evidence type="ECO:0000256" key="8">
    <source>
        <dbReference type="SAM" id="SignalP"/>
    </source>
</evidence>
<evidence type="ECO:0000256" key="5">
    <source>
        <dbReference type="ARBA" id="ARBA00023239"/>
    </source>
</evidence>
<keyword evidence="3" id="KW-0479">Metal-binding</keyword>
<dbReference type="AlphaFoldDB" id="A0A3A8KCX4"/>
<dbReference type="Pfam" id="PF00194">
    <property type="entry name" value="Carb_anhydrase"/>
    <property type="match status" value="1"/>
</dbReference>
<feature type="compositionally biased region" description="Low complexity" evidence="7">
    <location>
        <begin position="253"/>
        <end position="262"/>
    </location>
</feature>
<evidence type="ECO:0000256" key="3">
    <source>
        <dbReference type="ARBA" id="ARBA00022723"/>
    </source>
</evidence>
<dbReference type="Gene3D" id="3.10.200.10">
    <property type="entry name" value="Alpha carbonic anhydrase"/>
    <property type="match status" value="1"/>
</dbReference>
<dbReference type="PANTHER" id="PTHR18952">
    <property type="entry name" value="CARBONIC ANHYDRASE"/>
    <property type="match status" value="1"/>
</dbReference>
<evidence type="ECO:0000256" key="4">
    <source>
        <dbReference type="ARBA" id="ARBA00022833"/>
    </source>
</evidence>
<proteinExistence type="inferred from homology"/>
<keyword evidence="11" id="KW-1185">Reference proteome</keyword>
<keyword evidence="4" id="KW-0862">Zinc</keyword>
<sequence length="272" mass="29229">MLLSRTDSVRALRGALLSSLLLAPSAFADEGARASIATSSDEAHWGYDQTLSPEHWGELPGDAVCAQGVAQSPIALVTAGAAHPHLDAPSFHYATSRVRMLNTGHTVQFTYDSGSTVRVGANEYKLAQFHFHTPSEHTKDGVEYPLELHLVHTDANGTPALVVGVLIEEGAVNAALFTAFRNLPRHMGEESAPAGALLNASALLPHDKAFFQYAGSLTTPPCTQGLQWYVMKQPIQMSDAQIAAFERLPHLNPNNRPLQPLNGRTVSVHSGR</sequence>
<keyword evidence="8" id="KW-0732">Signal</keyword>
<reference evidence="11" key="1">
    <citation type="submission" date="2018-09" db="EMBL/GenBank/DDBJ databases">
        <authorList>
            <person name="Livingstone P.G."/>
            <person name="Whitworth D.E."/>
        </authorList>
    </citation>
    <scope>NUCLEOTIDE SEQUENCE [LARGE SCALE GENOMIC DNA]</scope>
    <source>
        <strain evidence="11">CA043D</strain>
    </source>
</reference>
<feature type="region of interest" description="Disordered" evidence="7">
    <location>
        <begin position="253"/>
        <end position="272"/>
    </location>
</feature>
<evidence type="ECO:0000313" key="11">
    <source>
        <dbReference type="Proteomes" id="UP000268313"/>
    </source>
</evidence>
<feature type="signal peptide" evidence="8">
    <location>
        <begin position="1"/>
        <end position="28"/>
    </location>
</feature>
<dbReference type="InterPro" id="IPR001148">
    <property type="entry name" value="CA_dom"/>
</dbReference>
<protein>
    <recommendedName>
        <fullName evidence="2">carbonic anhydrase</fullName>
        <ecNumber evidence="2">4.2.1.1</ecNumber>
    </recommendedName>
</protein>
<dbReference type="Proteomes" id="UP000268313">
    <property type="component" value="Unassembled WGS sequence"/>
</dbReference>
<comment type="caution">
    <text evidence="10">The sequence shown here is derived from an EMBL/GenBank/DDBJ whole genome shotgun (WGS) entry which is preliminary data.</text>
</comment>
<evidence type="ECO:0000256" key="1">
    <source>
        <dbReference type="ARBA" id="ARBA00010718"/>
    </source>
</evidence>
<dbReference type="EC" id="4.2.1.1" evidence="2"/>
<dbReference type="PROSITE" id="PS51144">
    <property type="entry name" value="ALPHA_CA_2"/>
    <property type="match status" value="1"/>
</dbReference>
<dbReference type="RefSeq" id="WP_120601699.1">
    <property type="nucleotide sequence ID" value="NZ_JABFJX010000037.1"/>
</dbReference>
<feature type="domain" description="Alpha-carbonic anhydrase" evidence="9">
    <location>
        <begin position="43"/>
        <end position="270"/>
    </location>
</feature>
<dbReference type="OrthoDB" id="5327615at2"/>
<name>A0A3A8KCX4_9BACT</name>
<evidence type="ECO:0000259" key="9">
    <source>
        <dbReference type="PROSITE" id="PS51144"/>
    </source>
</evidence>
<dbReference type="GO" id="GO:0008270">
    <property type="term" value="F:zinc ion binding"/>
    <property type="evidence" value="ECO:0007669"/>
    <property type="project" value="InterPro"/>
</dbReference>
<keyword evidence="5" id="KW-0456">Lyase</keyword>
<dbReference type="PANTHER" id="PTHR18952:SF265">
    <property type="entry name" value="CARBONIC ANHYDRASE"/>
    <property type="match status" value="1"/>
</dbReference>
<dbReference type="InterPro" id="IPR023561">
    <property type="entry name" value="Carbonic_anhydrase_a-class"/>
</dbReference>
<feature type="chain" id="PRO_5017269774" description="carbonic anhydrase" evidence="8">
    <location>
        <begin position="29"/>
        <end position="272"/>
    </location>
</feature>
<evidence type="ECO:0000256" key="7">
    <source>
        <dbReference type="SAM" id="MobiDB-lite"/>
    </source>
</evidence>
<dbReference type="CDD" id="cd03124">
    <property type="entry name" value="alpha_CA_prokaryotic_like"/>
    <property type="match status" value="1"/>
</dbReference>
<dbReference type="SMART" id="SM01057">
    <property type="entry name" value="Carb_anhydrase"/>
    <property type="match status" value="1"/>
</dbReference>